<proteinExistence type="predicted"/>
<keyword evidence="2" id="KW-1185">Reference proteome</keyword>
<evidence type="ECO:0000313" key="2">
    <source>
        <dbReference type="Proteomes" id="UP000018144"/>
    </source>
</evidence>
<dbReference type="EMBL" id="HF935394">
    <property type="protein sequence ID" value="CCX08191.1"/>
    <property type="molecule type" value="Genomic_DNA"/>
</dbReference>
<dbReference type="AlphaFoldDB" id="U4KZV5"/>
<organism evidence="1 2">
    <name type="scientific">Pyronema omphalodes (strain CBS 100304)</name>
    <name type="common">Pyronema confluens</name>
    <dbReference type="NCBI Taxonomy" id="1076935"/>
    <lineage>
        <taxon>Eukaryota</taxon>
        <taxon>Fungi</taxon>
        <taxon>Dikarya</taxon>
        <taxon>Ascomycota</taxon>
        <taxon>Pezizomycotina</taxon>
        <taxon>Pezizomycetes</taxon>
        <taxon>Pezizales</taxon>
        <taxon>Pyronemataceae</taxon>
        <taxon>Pyronema</taxon>
    </lineage>
</organism>
<evidence type="ECO:0000313" key="1">
    <source>
        <dbReference type="EMBL" id="CCX08191.1"/>
    </source>
</evidence>
<name>U4KZV5_PYROM</name>
<accession>U4KZV5</accession>
<protein>
    <submittedName>
        <fullName evidence="1">Uncharacterized protein</fullName>
    </submittedName>
</protein>
<dbReference type="Proteomes" id="UP000018144">
    <property type="component" value="Unassembled WGS sequence"/>
</dbReference>
<sequence length="53" mass="6393">MHFLPFSLKFNGPERCSLQLNVKTFAWCDRRMPSFYTDNVPWLVPYTFNGTYR</sequence>
<gene>
    <name evidence="1" type="ORF">PCON_07780</name>
</gene>
<reference evidence="1 2" key="1">
    <citation type="journal article" date="2013" name="PLoS Genet.">
        <title>The genome and development-dependent transcriptomes of Pyronema confluens: a window into fungal evolution.</title>
        <authorList>
            <person name="Traeger S."/>
            <person name="Altegoer F."/>
            <person name="Freitag M."/>
            <person name="Gabaldon T."/>
            <person name="Kempken F."/>
            <person name="Kumar A."/>
            <person name="Marcet-Houben M."/>
            <person name="Poggeler S."/>
            <person name="Stajich J.E."/>
            <person name="Nowrousian M."/>
        </authorList>
    </citation>
    <scope>NUCLEOTIDE SEQUENCE [LARGE SCALE GENOMIC DNA]</scope>
    <source>
        <strain evidence="2">CBS 100304</strain>
        <tissue evidence="1">Vegetative mycelium</tissue>
    </source>
</reference>